<dbReference type="NCBIfam" id="TIGR01084">
    <property type="entry name" value="mutY"/>
    <property type="match status" value="1"/>
</dbReference>
<evidence type="ECO:0000313" key="17">
    <source>
        <dbReference type="Proteomes" id="UP000183685"/>
    </source>
</evidence>
<dbReference type="GO" id="GO:0051539">
    <property type="term" value="F:4 iron, 4 sulfur cluster binding"/>
    <property type="evidence" value="ECO:0007669"/>
    <property type="project" value="UniProtKB-UniRule"/>
</dbReference>
<evidence type="ECO:0000256" key="14">
    <source>
        <dbReference type="RuleBase" id="RU365096"/>
    </source>
</evidence>
<dbReference type="PROSITE" id="PS01155">
    <property type="entry name" value="ENDONUCLEASE_III_2"/>
    <property type="match status" value="1"/>
</dbReference>
<dbReference type="Pfam" id="PF00730">
    <property type="entry name" value="HhH-GPD"/>
    <property type="match status" value="1"/>
</dbReference>
<dbReference type="OrthoDB" id="9802365at2"/>
<dbReference type="GO" id="GO:0035485">
    <property type="term" value="F:adenine/guanine mispair binding"/>
    <property type="evidence" value="ECO:0007669"/>
    <property type="project" value="TreeGrafter"/>
</dbReference>
<dbReference type="GO" id="GO:0006284">
    <property type="term" value="P:base-excision repair"/>
    <property type="evidence" value="ECO:0007669"/>
    <property type="project" value="UniProtKB-UniRule"/>
</dbReference>
<dbReference type="SUPFAM" id="SSF48150">
    <property type="entry name" value="DNA-glycosylase"/>
    <property type="match status" value="1"/>
</dbReference>
<evidence type="ECO:0000256" key="12">
    <source>
        <dbReference type="ARBA" id="ARBA00023204"/>
    </source>
</evidence>
<dbReference type="InterPro" id="IPR023170">
    <property type="entry name" value="HhH_base_excis_C"/>
</dbReference>
<dbReference type="Gene3D" id="3.90.79.10">
    <property type="entry name" value="Nucleoside Triphosphate Pyrophosphohydrolase"/>
    <property type="match status" value="1"/>
</dbReference>
<evidence type="ECO:0000313" key="16">
    <source>
        <dbReference type="EMBL" id="SDE20912.1"/>
    </source>
</evidence>
<dbReference type="SUPFAM" id="SSF55811">
    <property type="entry name" value="Nudix"/>
    <property type="match status" value="1"/>
</dbReference>
<evidence type="ECO:0000256" key="1">
    <source>
        <dbReference type="ARBA" id="ARBA00000843"/>
    </source>
</evidence>
<dbReference type="GO" id="GO:0034039">
    <property type="term" value="F:8-oxo-7,8-dihydroguanine DNA N-glycosylase activity"/>
    <property type="evidence" value="ECO:0007669"/>
    <property type="project" value="TreeGrafter"/>
</dbReference>
<dbReference type="InterPro" id="IPR003265">
    <property type="entry name" value="HhH-GPD_domain"/>
</dbReference>
<dbReference type="InterPro" id="IPR005760">
    <property type="entry name" value="A/G_AdeGlyc_MutY"/>
</dbReference>
<dbReference type="STRING" id="637679.GCA_001550055_03484"/>
<dbReference type="GO" id="GO:0046872">
    <property type="term" value="F:metal ion binding"/>
    <property type="evidence" value="ECO:0007669"/>
    <property type="project" value="UniProtKB-UniRule"/>
</dbReference>
<dbReference type="GO" id="GO:0032357">
    <property type="term" value="F:oxidized purine DNA binding"/>
    <property type="evidence" value="ECO:0007669"/>
    <property type="project" value="TreeGrafter"/>
</dbReference>
<dbReference type="EMBL" id="FNAK01000005">
    <property type="protein sequence ID" value="SDE20912.1"/>
    <property type="molecule type" value="Genomic_DNA"/>
</dbReference>
<dbReference type="FunFam" id="1.10.340.30:FF:000002">
    <property type="entry name" value="Adenine DNA glycosylase"/>
    <property type="match status" value="1"/>
</dbReference>
<evidence type="ECO:0000256" key="13">
    <source>
        <dbReference type="ARBA" id="ARBA00023295"/>
    </source>
</evidence>
<keyword evidence="7" id="KW-0479">Metal-binding</keyword>
<evidence type="ECO:0000259" key="15">
    <source>
        <dbReference type="SMART" id="SM00478"/>
    </source>
</evidence>
<dbReference type="Gene3D" id="1.10.1670.10">
    <property type="entry name" value="Helix-hairpin-Helix base-excision DNA repair enzymes (C-terminal)"/>
    <property type="match status" value="1"/>
</dbReference>
<dbReference type="AlphaFoldDB" id="A0A1G7B1U7"/>
<organism evidence="16 17">
    <name type="scientific">Kordiimonas lacus</name>
    <dbReference type="NCBI Taxonomy" id="637679"/>
    <lineage>
        <taxon>Bacteria</taxon>
        <taxon>Pseudomonadati</taxon>
        <taxon>Pseudomonadota</taxon>
        <taxon>Alphaproteobacteria</taxon>
        <taxon>Kordiimonadales</taxon>
        <taxon>Kordiimonadaceae</taxon>
        <taxon>Kordiimonas</taxon>
    </lineage>
</organism>
<evidence type="ECO:0000256" key="10">
    <source>
        <dbReference type="ARBA" id="ARBA00023004"/>
    </source>
</evidence>
<dbReference type="Pfam" id="PF14815">
    <property type="entry name" value="NUDIX_4"/>
    <property type="match status" value="1"/>
</dbReference>
<evidence type="ECO:0000256" key="8">
    <source>
        <dbReference type="ARBA" id="ARBA00022763"/>
    </source>
</evidence>
<dbReference type="GO" id="GO:0000701">
    <property type="term" value="F:purine-specific mismatch base pair DNA N-glycosylase activity"/>
    <property type="evidence" value="ECO:0007669"/>
    <property type="project" value="UniProtKB-EC"/>
</dbReference>
<protein>
    <recommendedName>
        <fullName evidence="5 14">Adenine DNA glycosylase</fullName>
        <ecNumber evidence="4 14">3.2.2.31</ecNumber>
    </recommendedName>
</protein>
<keyword evidence="10 14" id="KW-0408">Iron</keyword>
<dbReference type="PANTHER" id="PTHR42944">
    <property type="entry name" value="ADENINE DNA GLYCOSYLASE"/>
    <property type="match status" value="1"/>
</dbReference>
<name>A0A1G7B1U7_9PROT</name>
<dbReference type="InterPro" id="IPR015797">
    <property type="entry name" value="NUDIX_hydrolase-like_dom_sf"/>
</dbReference>
<dbReference type="Gene3D" id="1.10.340.30">
    <property type="entry name" value="Hypothetical protein, domain 2"/>
    <property type="match status" value="1"/>
</dbReference>
<keyword evidence="9" id="KW-0378">Hydrolase</keyword>
<dbReference type="InterPro" id="IPR029119">
    <property type="entry name" value="MutY_C"/>
</dbReference>
<proteinExistence type="inferred from homology"/>
<evidence type="ECO:0000256" key="11">
    <source>
        <dbReference type="ARBA" id="ARBA00023014"/>
    </source>
</evidence>
<comment type="cofactor">
    <cofactor evidence="14">
        <name>[4Fe-4S] cluster</name>
        <dbReference type="ChEBI" id="CHEBI:49883"/>
    </cofactor>
    <text evidence="14">Binds 1 [4Fe-4S] cluster.</text>
</comment>
<sequence>MNQDNKSEFTKCMTKTAKQLLDWYDRNRRDLPWRAAHGESADPYHVWLSEIMLQQTTVATVKGYFEKFLTRWPSVDALAAAPQEDVLQEWAGLGYYARARNLHKCAQVVVEVHQGSFPQTEEGLKALPGIGDYTGAAIAAIAFGEPAAVVDGNVERVVSRLFRVTDALPGAKKVIKAHTAEITPTKRPGDFAQAMMDLGSGVCTPKTPKCLLCPIRGACAAHEAGDMERFPVKAPKKAKPTRRAISFWLEHDGHVLLERRPQKGLLGGMPGLFSTPWEERPAFPAKEEWLTHRPSEDYWKPVEGMAKHTFTHFHLETKLLAAKADSKLNIENGFWHPVADLDAVGLPTVFKKIAVLRP</sequence>
<evidence type="ECO:0000256" key="5">
    <source>
        <dbReference type="ARBA" id="ARBA00022023"/>
    </source>
</evidence>
<keyword evidence="17" id="KW-1185">Reference proteome</keyword>
<evidence type="ECO:0000256" key="7">
    <source>
        <dbReference type="ARBA" id="ARBA00022723"/>
    </source>
</evidence>
<keyword evidence="8 14" id="KW-0227">DNA damage</keyword>
<keyword evidence="11" id="KW-0411">Iron-sulfur</keyword>
<evidence type="ECO:0000256" key="6">
    <source>
        <dbReference type="ARBA" id="ARBA00022485"/>
    </source>
</evidence>
<dbReference type="PANTHER" id="PTHR42944:SF1">
    <property type="entry name" value="ADENINE DNA GLYCOSYLASE"/>
    <property type="match status" value="1"/>
</dbReference>
<comment type="similarity">
    <text evidence="3 14">Belongs to the Nth/MutY family.</text>
</comment>
<dbReference type="GO" id="GO:0006298">
    <property type="term" value="P:mismatch repair"/>
    <property type="evidence" value="ECO:0007669"/>
    <property type="project" value="TreeGrafter"/>
</dbReference>
<gene>
    <name evidence="16" type="ORF">SAMN04488071_2319</name>
</gene>
<dbReference type="CDD" id="cd03431">
    <property type="entry name" value="NUDIX_DNA_Glycosylase_C-MutY"/>
    <property type="match status" value="1"/>
</dbReference>
<dbReference type="Proteomes" id="UP000183685">
    <property type="component" value="Unassembled WGS sequence"/>
</dbReference>
<dbReference type="InterPro" id="IPR011257">
    <property type="entry name" value="DNA_glycosylase"/>
</dbReference>
<keyword evidence="13 14" id="KW-0326">Glycosidase</keyword>
<evidence type="ECO:0000256" key="3">
    <source>
        <dbReference type="ARBA" id="ARBA00008343"/>
    </source>
</evidence>
<evidence type="ECO:0000256" key="4">
    <source>
        <dbReference type="ARBA" id="ARBA00012045"/>
    </source>
</evidence>
<dbReference type="SMART" id="SM00478">
    <property type="entry name" value="ENDO3c"/>
    <property type="match status" value="1"/>
</dbReference>
<reference evidence="16 17" key="1">
    <citation type="submission" date="2016-10" db="EMBL/GenBank/DDBJ databases">
        <authorList>
            <person name="de Groot N.N."/>
        </authorList>
    </citation>
    <scope>NUCLEOTIDE SEQUENCE [LARGE SCALE GENOMIC DNA]</scope>
    <source>
        <strain evidence="16 17">CGMCC 1.9109</strain>
    </source>
</reference>
<dbReference type="EC" id="3.2.2.31" evidence="4 14"/>
<dbReference type="CDD" id="cd00056">
    <property type="entry name" value="ENDO3c"/>
    <property type="match status" value="1"/>
</dbReference>
<evidence type="ECO:0000256" key="2">
    <source>
        <dbReference type="ARBA" id="ARBA00002933"/>
    </source>
</evidence>
<keyword evidence="6" id="KW-0004">4Fe-4S</keyword>
<dbReference type="InterPro" id="IPR004036">
    <property type="entry name" value="Endonuclease-III-like_CS2"/>
</dbReference>
<feature type="domain" description="HhH-GPD" evidence="15">
    <location>
        <begin position="52"/>
        <end position="201"/>
    </location>
</feature>
<evidence type="ECO:0000256" key="9">
    <source>
        <dbReference type="ARBA" id="ARBA00022801"/>
    </source>
</evidence>
<dbReference type="InterPro" id="IPR044298">
    <property type="entry name" value="MIG/MutY"/>
</dbReference>
<comment type="catalytic activity">
    <reaction evidence="1 14">
        <text>Hydrolyzes free adenine bases from 7,8-dihydro-8-oxoguanine:adenine mismatched double-stranded DNA, leaving an apurinic site.</text>
        <dbReference type="EC" id="3.2.2.31"/>
    </reaction>
</comment>
<keyword evidence="12" id="KW-0234">DNA repair</keyword>
<accession>A0A1G7B1U7</accession>
<comment type="function">
    <text evidence="2">Adenine glycosylase active on G-A mispairs. MutY also corrects error-prone DNA synthesis past GO lesions which are due to the oxidatively damaged form of guanine: 7,8-dihydro-8-oxoguanine (8-oxo-dGTP).</text>
</comment>